<organism evidence="2 3">
    <name type="scientific">Pseudonocardia oceani</name>
    <dbReference type="NCBI Taxonomy" id="2792013"/>
    <lineage>
        <taxon>Bacteria</taxon>
        <taxon>Bacillati</taxon>
        <taxon>Actinomycetota</taxon>
        <taxon>Actinomycetes</taxon>
        <taxon>Pseudonocardiales</taxon>
        <taxon>Pseudonocardiaceae</taxon>
        <taxon>Pseudonocardia</taxon>
    </lineage>
</organism>
<dbReference type="Pfam" id="PF17775">
    <property type="entry name" value="YchJ_M-like"/>
    <property type="match status" value="1"/>
</dbReference>
<dbReference type="Proteomes" id="UP000694300">
    <property type="component" value="Unassembled WGS sequence"/>
</dbReference>
<evidence type="ECO:0000313" key="2">
    <source>
        <dbReference type="EMBL" id="MBW0132053.1"/>
    </source>
</evidence>
<keyword evidence="3" id="KW-1185">Reference proteome</keyword>
<feature type="domain" description="YchJ-like middle NTF2-like" evidence="1">
    <location>
        <begin position="1"/>
        <end position="84"/>
    </location>
</feature>
<evidence type="ECO:0000259" key="1">
    <source>
        <dbReference type="Pfam" id="PF17775"/>
    </source>
</evidence>
<proteinExistence type="predicted"/>
<gene>
    <name evidence="2" type="ORF">I4I82_30895</name>
</gene>
<protein>
    <submittedName>
        <fullName evidence="2">Preprotein translocase</fullName>
    </submittedName>
</protein>
<name>A0ABS6UIK3_9PSEU</name>
<dbReference type="InterPro" id="IPR048469">
    <property type="entry name" value="YchJ-like_M"/>
</dbReference>
<comment type="caution">
    <text evidence="2">The sequence shown here is derived from an EMBL/GenBank/DDBJ whole genome shotgun (WGS) entry which is preliminary data.</text>
</comment>
<reference evidence="2 3" key="1">
    <citation type="submission" date="2020-11" db="EMBL/GenBank/DDBJ databases">
        <title>Pseudonocardia abyssalis sp. nov. and Pseudonocardia oceani sp. nov., description and phylogenomic analysis of two novel actinomycetes isolated from the deep Southern Ocean.</title>
        <authorList>
            <person name="Parra J."/>
        </authorList>
    </citation>
    <scope>NUCLEOTIDE SEQUENCE [LARGE SCALE GENOMIC DNA]</scope>
    <source>
        <strain evidence="3">KRD185</strain>
    </source>
</reference>
<sequence length="106" mass="11771">MRSRFSAFAVGDTAYLRESWDPATRPRRVDVDPATRWTRLEVLDLTGGGLLEPTGTVRFRAHHDRGVVAEDSRFRRVCGRWVYVGPVGPGGPLRTAGRGPNHRATS</sequence>
<evidence type="ECO:0000313" key="3">
    <source>
        <dbReference type="Proteomes" id="UP000694300"/>
    </source>
</evidence>
<dbReference type="EMBL" id="JADQDF010000001">
    <property type="protein sequence ID" value="MBW0132053.1"/>
    <property type="molecule type" value="Genomic_DNA"/>
</dbReference>
<accession>A0ABS6UIK3</accession>